<reference evidence="1" key="1">
    <citation type="submission" date="2018-11" db="EMBL/GenBank/DDBJ databases">
        <authorList>
            <consortium name="Pathogen Informatics"/>
        </authorList>
    </citation>
    <scope>NUCLEOTIDE SEQUENCE</scope>
</reference>
<dbReference type="AlphaFoldDB" id="A0A3S4ZLZ9"/>
<dbReference type="EMBL" id="CAAALY010022812">
    <property type="protein sequence ID" value="VEL14929.1"/>
    <property type="molecule type" value="Genomic_DNA"/>
</dbReference>
<evidence type="ECO:0000313" key="1">
    <source>
        <dbReference type="EMBL" id="VEL14929.1"/>
    </source>
</evidence>
<evidence type="ECO:0000313" key="2">
    <source>
        <dbReference type="Proteomes" id="UP000784294"/>
    </source>
</evidence>
<proteinExistence type="predicted"/>
<comment type="caution">
    <text evidence="1">The sequence shown here is derived from an EMBL/GenBank/DDBJ whole genome shotgun (WGS) entry which is preliminary data.</text>
</comment>
<name>A0A3S4ZLZ9_9PLAT</name>
<accession>A0A3S4ZLZ9</accession>
<dbReference type="Proteomes" id="UP000784294">
    <property type="component" value="Unassembled WGS sequence"/>
</dbReference>
<gene>
    <name evidence="1" type="ORF">PXEA_LOCUS8369</name>
</gene>
<sequence length="105" mass="11279">MHTTHANLFRPIGGEERQGLALTRHGHTDLGSRPPGSQAIRLSGLCPARVGMGRTDSRTVDLPTDAVSSSRCMCLLTCVDVCLFAIVSVVPPGFRPGLIPNEQNW</sequence>
<organism evidence="1 2">
    <name type="scientific">Protopolystoma xenopodis</name>
    <dbReference type="NCBI Taxonomy" id="117903"/>
    <lineage>
        <taxon>Eukaryota</taxon>
        <taxon>Metazoa</taxon>
        <taxon>Spiralia</taxon>
        <taxon>Lophotrochozoa</taxon>
        <taxon>Platyhelminthes</taxon>
        <taxon>Monogenea</taxon>
        <taxon>Polyopisthocotylea</taxon>
        <taxon>Polystomatidea</taxon>
        <taxon>Polystomatidae</taxon>
        <taxon>Protopolystoma</taxon>
    </lineage>
</organism>
<keyword evidence="2" id="KW-1185">Reference proteome</keyword>
<protein>
    <submittedName>
        <fullName evidence="1">Uncharacterized protein</fullName>
    </submittedName>
</protein>